<sequence length="269" mass="30611">MTTLIKHLSLLLVLVFTPLSLANEPLTLLSRANGATDDFLNSDRAFTRLLSRSFATKLQWTNQARLIKRLATNEAVCSYNIIKTAEREKHILFSDVPTSVYEQRKLFALKQTFKDLPLRVSVDSLLKKDFTLGVDSGTSYQTLEPIFSNYRDQIAAISSEDTSSQLPNLITHNRIDMIVDYEINVREALTSEQFKQLESREIAEYPAFINGFFACSKSTVGDKAIQAINRLMKTPSLYSYFQKNLKQTYSAETTSEMLLAYKKEFNTTP</sequence>
<dbReference type="Proteomes" id="UP000321419">
    <property type="component" value="Unassembled WGS sequence"/>
</dbReference>
<dbReference type="Gene3D" id="3.40.190.10">
    <property type="entry name" value="Periplasmic binding protein-like II"/>
    <property type="match status" value="2"/>
</dbReference>
<evidence type="ECO:0000313" key="1">
    <source>
        <dbReference type="EMBL" id="GEK53634.1"/>
    </source>
</evidence>
<gene>
    <name evidence="1" type="ORF">PES01_04790</name>
</gene>
<dbReference type="RefSeq" id="WP_089349690.1">
    <property type="nucleotide sequence ID" value="NZ_BJUM01000004.1"/>
</dbReference>
<proteinExistence type="predicted"/>
<comment type="caution">
    <text evidence="1">The sequence shown here is derived from an EMBL/GenBank/DDBJ whole genome shotgun (WGS) entry which is preliminary data.</text>
</comment>
<accession>A0A510XRH5</accession>
<organism evidence="1 2">
    <name type="scientific">Pseudoalteromonas espejiana</name>
    <dbReference type="NCBI Taxonomy" id="28107"/>
    <lineage>
        <taxon>Bacteria</taxon>
        <taxon>Pseudomonadati</taxon>
        <taxon>Pseudomonadota</taxon>
        <taxon>Gammaproteobacteria</taxon>
        <taxon>Alteromonadales</taxon>
        <taxon>Pseudoalteromonadaceae</taxon>
        <taxon>Pseudoalteromonas</taxon>
    </lineage>
</organism>
<keyword evidence="2" id="KW-1185">Reference proteome</keyword>
<evidence type="ECO:0000313" key="2">
    <source>
        <dbReference type="Proteomes" id="UP000321419"/>
    </source>
</evidence>
<dbReference type="AlphaFoldDB" id="A0A510XRH5"/>
<dbReference type="OrthoDB" id="6292896at2"/>
<dbReference type="SUPFAM" id="SSF53850">
    <property type="entry name" value="Periplasmic binding protein-like II"/>
    <property type="match status" value="1"/>
</dbReference>
<reference evidence="1 2" key="1">
    <citation type="submission" date="2019-07" db="EMBL/GenBank/DDBJ databases">
        <title>Whole genome shotgun sequence of Pseudoalteromonas espejiana NBRC 102222.</title>
        <authorList>
            <person name="Hosoyama A."/>
            <person name="Uohara A."/>
            <person name="Ohji S."/>
            <person name="Ichikawa N."/>
        </authorList>
    </citation>
    <scope>NUCLEOTIDE SEQUENCE [LARGE SCALE GENOMIC DNA]</scope>
    <source>
        <strain evidence="1 2">NBRC 102222</strain>
    </source>
</reference>
<name>A0A510XRH5_9GAMM</name>
<dbReference type="EMBL" id="BJUM01000004">
    <property type="protein sequence ID" value="GEK53634.1"/>
    <property type="molecule type" value="Genomic_DNA"/>
</dbReference>
<protein>
    <submittedName>
        <fullName evidence="1">Uncharacterized protein</fullName>
    </submittedName>
</protein>